<organism evidence="3 4">
    <name type="scientific">Paramecium octaurelia</name>
    <dbReference type="NCBI Taxonomy" id="43137"/>
    <lineage>
        <taxon>Eukaryota</taxon>
        <taxon>Sar</taxon>
        <taxon>Alveolata</taxon>
        <taxon>Ciliophora</taxon>
        <taxon>Intramacronucleata</taxon>
        <taxon>Oligohymenophorea</taxon>
        <taxon>Peniculida</taxon>
        <taxon>Parameciidae</taxon>
        <taxon>Paramecium</taxon>
    </lineage>
</organism>
<feature type="chain" id="PRO_5035810370" description="ceramidase" evidence="2">
    <location>
        <begin position="19"/>
        <end position="364"/>
    </location>
</feature>
<dbReference type="GO" id="GO:0017040">
    <property type="term" value="F:N-acylsphingosine amidohydrolase activity"/>
    <property type="evidence" value="ECO:0007669"/>
    <property type="project" value="UniProtKB-EC"/>
</dbReference>
<dbReference type="EC" id="3.5.1.23" evidence="1"/>
<sequence>MHQTQLLFLLFTIISCYSYLPQLEIDLNAPPKQRWMKAVQTVLDLHGYENSFGSVFAFHNQHSFHILNKDDYDTIAYFLRKNFLEHALELEGIVEALNRPEITFEYMAGWAYFHEIAHVTNQFQECTGVLLSVGDQVIHGRNMDQAPGQGRNLVLHLFIKKDGKYIGEVVDWYWFKGGFITAQKYNVASLEENWRIDKRLTKQSVMTFIQSGLPSLTQSFREVLTNDKLNTYEKVVQYLETHEVGCGLYYIVSGSSKDQGTIITRGPQETIPSLKLNAASGITYLVQTNYDHWEVDPEEDPRRTVAEDLLSKMKSNLKNEFGIYAVMNTFPVHNEGTFVTVIMNTKYNRFTTLGQEAITFFDDE</sequence>
<evidence type="ECO:0000313" key="4">
    <source>
        <dbReference type="Proteomes" id="UP000683925"/>
    </source>
</evidence>
<dbReference type="AlphaFoldDB" id="A0A8S1XPV3"/>
<dbReference type="OMA" id="DYDTIAY"/>
<comment type="caution">
    <text evidence="3">The sequence shown here is derived from an EMBL/GenBank/DDBJ whole genome shotgun (WGS) entry which is preliminary data.</text>
</comment>
<evidence type="ECO:0000256" key="2">
    <source>
        <dbReference type="SAM" id="SignalP"/>
    </source>
</evidence>
<dbReference type="OrthoDB" id="311200at2759"/>
<proteinExistence type="predicted"/>
<evidence type="ECO:0000313" key="3">
    <source>
        <dbReference type="EMBL" id="CAD8202698.1"/>
    </source>
</evidence>
<feature type="signal peptide" evidence="2">
    <location>
        <begin position="1"/>
        <end position="18"/>
    </location>
</feature>
<dbReference type="EMBL" id="CAJJDP010000128">
    <property type="protein sequence ID" value="CAD8202698.1"/>
    <property type="molecule type" value="Genomic_DNA"/>
</dbReference>
<dbReference type="PANTHER" id="PTHR28583">
    <property type="entry name" value="ACID AMIDASE"/>
    <property type="match status" value="1"/>
</dbReference>
<keyword evidence="4" id="KW-1185">Reference proteome</keyword>
<dbReference type="PANTHER" id="PTHR28583:SF1">
    <property type="entry name" value="ACID CERAMIDASE"/>
    <property type="match status" value="1"/>
</dbReference>
<dbReference type="Proteomes" id="UP000683925">
    <property type="component" value="Unassembled WGS sequence"/>
</dbReference>
<reference evidence="3" key="1">
    <citation type="submission" date="2021-01" db="EMBL/GenBank/DDBJ databases">
        <authorList>
            <consortium name="Genoscope - CEA"/>
            <person name="William W."/>
        </authorList>
    </citation>
    <scope>NUCLEOTIDE SEQUENCE</scope>
</reference>
<keyword evidence="2" id="KW-0732">Signal</keyword>
<name>A0A8S1XPV3_PAROT</name>
<gene>
    <name evidence="3" type="ORF">POCTA_138.1.T1280038</name>
</gene>
<protein>
    <recommendedName>
        <fullName evidence="1">ceramidase</fullName>
        <ecNumber evidence="1">3.5.1.23</ecNumber>
    </recommendedName>
</protein>
<evidence type="ECO:0000256" key="1">
    <source>
        <dbReference type="ARBA" id="ARBA00011891"/>
    </source>
</evidence>
<accession>A0A8S1XPV3</accession>